<keyword evidence="1" id="KW-1133">Transmembrane helix</keyword>
<keyword evidence="1" id="KW-0812">Transmembrane</keyword>
<evidence type="ECO:0000313" key="2">
    <source>
        <dbReference type="EMBL" id="NIJ07255.1"/>
    </source>
</evidence>
<name>A0ABX0TU04_9SPHN</name>
<evidence type="ECO:0000313" key="3">
    <source>
        <dbReference type="Proteomes" id="UP000727456"/>
    </source>
</evidence>
<keyword evidence="3" id="KW-1185">Reference proteome</keyword>
<keyword evidence="1" id="KW-0472">Membrane</keyword>
<gene>
    <name evidence="2" type="ORF">FHS31_000851</name>
</gene>
<proteinExistence type="predicted"/>
<dbReference type="RefSeq" id="WP_167072136.1">
    <property type="nucleotide sequence ID" value="NZ_JAAOZC010000002.1"/>
</dbReference>
<reference evidence="2 3" key="1">
    <citation type="submission" date="2020-03" db="EMBL/GenBank/DDBJ databases">
        <title>Genomic Encyclopedia of Type Strains, Phase III (KMG-III): the genomes of soil and plant-associated and newly described type strains.</title>
        <authorList>
            <person name="Whitman W."/>
        </authorList>
    </citation>
    <scope>NUCLEOTIDE SEQUENCE [LARGE SCALE GENOMIC DNA]</scope>
    <source>
        <strain evidence="2 3">CECT 8804</strain>
    </source>
</reference>
<comment type="caution">
    <text evidence="2">The sequence shown here is derived from an EMBL/GenBank/DDBJ whole genome shotgun (WGS) entry which is preliminary data.</text>
</comment>
<organism evidence="2 3">
    <name type="scientific">Sphingomonas vulcanisoli</name>
    <dbReference type="NCBI Taxonomy" id="1658060"/>
    <lineage>
        <taxon>Bacteria</taxon>
        <taxon>Pseudomonadati</taxon>
        <taxon>Pseudomonadota</taxon>
        <taxon>Alphaproteobacteria</taxon>
        <taxon>Sphingomonadales</taxon>
        <taxon>Sphingomonadaceae</taxon>
        <taxon>Sphingomonas</taxon>
    </lineage>
</organism>
<evidence type="ECO:0000256" key="1">
    <source>
        <dbReference type="SAM" id="Phobius"/>
    </source>
</evidence>
<dbReference type="Proteomes" id="UP000727456">
    <property type="component" value="Unassembled WGS sequence"/>
</dbReference>
<dbReference type="EMBL" id="JAAOZC010000002">
    <property type="protein sequence ID" value="NIJ07255.1"/>
    <property type="molecule type" value="Genomic_DNA"/>
</dbReference>
<sequence>MNKTIPPGRSTGLAPESVPPATQAMTLVQPQSSIGATEAILAIGGIAAAILAIAALAALIHRLMNRDVKRDIADVRRDTADVAQKLGTERGRIDALERFREDAGVRMVRLEANDVALRETLDRIDRNINDRFDEVVQSIREVRSVAPRR</sequence>
<protein>
    <submittedName>
        <fullName evidence="2">Septal ring factor EnvC (AmiA/AmiB activator)</fullName>
    </submittedName>
</protein>
<accession>A0ABX0TU04</accession>
<feature type="transmembrane region" description="Helical" evidence="1">
    <location>
        <begin position="39"/>
        <end position="60"/>
    </location>
</feature>